<keyword evidence="1" id="KW-0472">Membrane</keyword>
<protein>
    <submittedName>
        <fullName evidence="2">Uncharacterized protein</fullName>
    </submittedName>
</protein>
<dbReference type="AlphaFoldDB" id="A0AAN8ZYM8"/>
<dbReference type="Proteomes" id="UP001381693">
    <property type="component" value="Unassembled WGS sequence"/>
</dbReference>
<accession>A0AAN8ZYM8</accession>
<evidence type="ECO:0000313" key="3">
    <source>
        <dbReference type="Proteomes" id="UP001381693"/>
    </source>
</evidence>
<keyword evidence="1" id="KW-0812">Transmembrane</keyword>
<dbReference type="EMBL" id="JAXCGZ010020176">
    <property type="protein sequence ID" value="KAK7065665.1"/>
    <property type="molecule type" value="Genomic_DNA"/>
</dbReference>
<comment type="caution">
    <text evidence="2">The sequence shown here is derived from an EMBL/GenBank/DDBJ whole genome shotgun (WGS) entry which is preliminary data.</text>
</comment>
<feature type="transmembrane region" description="Helical" evidence="1">
    <location>
        <begin position="12"/>
        <end position="31"/>
    </location>
</feature>
<gene>
    <name evidence="2" type="ORF">SK128_023065</name>
</gene>
<name>A0AAN8ZYM8_HALRR</name>
<evidence type="ECO:0000256" key="1">
    <source>
        <dbReference type="SAM" id="Phobius"/>
    </source>
</evidence>
<evidence type="ECO:0000313" key="2">
    <source>
        <dbReference type="EMBL" id="KAK7065665.1"/>
    </source>
</evidence>
<keyword evidence="1" id="KW-1133">Transmembrane helix</keyword>
<organism evidence="2 3">
    <name type="scientific">Halocaridina rubra</name>
    <name type="common">Hawaiian red shrimp</name>
    <dbReference type="NCBI Taxonomy" id="373956"/>
    <lineage>
        <taxon>Eukaryota</taxon>
        <taxon>Metazoa</taxon>
        <taxon>Ecdysozoa</taxon>
        <taxon>Arthropoda</taxon>
        <taxon>Crustacea</taxon>
        <taxon>Multicrustacea</taxon>
        <taxon>Malacostraca</taxon>
        <taxon>Eumalacostraca</taxon>
        <taxon>Eucarida</taxon>
        <taxon>Decapoda</taxon>
        <taxon>Pleocyemata</taxon>
        <taxon>Caridea</taxon>
        <taxon>Atyoidea</taxon>
        <taxon>Atyidae</taxon>
        <taxon>Halocaridina</taxon>
    </lineage>
</organism>
<proteinExistence type="predicted"/>
<keyword evidence="3" id="KW-1185">Reference proteome</keyword>
<reference evidence="2 3" key="1">
    <citation type="submission" date="2023-11" db="EMBL/GenBank/DDBJ databases">
        <title>Halocaridina rubra genome assembly.</title>
        <authorList>
            <person name="Smith C."/>
        </authorList>
    </citation>
    <scope>NUCLEOTIDE SEQUENCE [LARGE SCALE GENOMIC DNA]</scope>
    <source>
        <strain evidence="2">EP-1</strain>
        <tissue evidence="2">Whole</tissue>
    </source>
</reference>
<sequence length="63" mass="7142">MPITSEAKNCFILLHATSILVSFSIVFIYCYKKSGAEIAEWLERFDLGAYSGALIRNKETYMS</sequence>